<dbReference type="PROSITE" id="PS50090">
    <property type="entry name" value="MYB_LIKE"/>
    <property type="match status" value="1"/>
</dbReference>
<proteinExistence type="predicted"/>
<dbReference type="CDD" id="cd00167">
    <property type="entry name" value="SANT"/>
    <property type="match status" value="2"/>
</dbReference>
<sequence length="173" mass="20317">MGFGSNKNQQRKGRWAKWEDDLLKSLVTELSVDSDDIDWSILEKHFDGMRDSKQIRERWVNHLTPSIKKRKFNEKEIQIIEDECAKHKFKWSKISKKIPYATPLMIKNFYNNRLKKKNPPTVRKSYLAKTTTHDEKLHTLASMADYVSHNESTDSLAKPKKPKKMSISSILNI</sequence>
<dbReference type="AlphaFoldDB" id="A0A9W4SZP0"/>
<keyword evidence="5" id="KW-1185">Reference proteome</keyword>
<dbReference type="InterPro" id="IPR050560">
    <property type="entry name" value="MYB_TF"/>
</dbReference>
<evidence type="ECO:0000313" key="4">
    <source>
        <dbReference type="EMBL" id="CAI2186686.1"/>
    </source>
</evidence>
<dbReference type="EMBL" id="CAMKVN010004263">
    <property type="protein sequence ID" value="CAI2186686.1"/>
    <property type="molecule type" value="Genomic_DNA"/>
</dbReference>
<accession>A0A9W4SZP0</accession>
<feature type="domain" description="HTH myb-type" evidence="3">
    <location>
        <begin position="64"/>
        <end position="118"/>
    </location>
</feature>
<comment type="caution">
    <text evidence="4">The sequence shown here is derived from an EMBL/GenBank/DDBJ whole genome shotgun (WGS) entry which is preliminary data.</text>
</comment>
<evidence type="ECO:0000256" key="1">
    <source>
        <dbReference type="SAM" id="MobiDB-lite"/>
    </source>
</evidence>
<dbReference type="GO" id="GO:0000981">
    <property type="term" value="F:DNA-binding transcription factor activity, RNA polymerase II-specific"/>
    <property type="evidence" value="ECO:0007669"/>
    <property type="project" value="TreeGrafter"/>
</dbReference>
<dbReference type="GO" id="GO:0005634">
    <property type="term" value="C:nucleus"/>
    <property type="evidence" value="ECO:0007669"/>
    <property type="project" value="TreeGrafter"/>
</dbReference>
<dbReference type="Proteomes" id="UP001153678">
    <property type="component" value="Unassembled WGS sequence"/>
</dbReference>
<dbReference type="OrthoDB" id="2143914at2759"/>
<organism evidence="4 5">
    <name type="scientific">Funneliformis geosporum</name>
    <dbReference type="NCBI Taxonomy" id="1117311"/>
    <lineage>
        <taxon>Eukaryota</taxon>
        <taxon>Fungi</taxon>
        <taxon>Fungi incertae sedis</taxon>
        <taxon>Mucoromycota</taxon>
        <taxon>Glomeromycotina</taxon>
        <taxon>Glomeromycetes</taxon>
        <taxon>Glomerales</taxon>
        <taxon>Glomeraceae</taxon>
        <taxon>Funneliformis</taxon>
    </lineage>
</organism>
<reference evidence="4" key="1">
    <citation type="submission" date="2022-08" db="EMBL/GenBank/DDBJ databases">
        <authorList>
            <person name="Kallberg Y."/>
            <person name="Tangrot J."/>
            <person name="Rosling A."/>
        </authorList>
    </citation>
    <scope>NUCLEOTIDE SEQUENCE</scope>
    <source>
        <strain evidence="4">Wild A</strain>
    </source>
</reference>
<dbReference type="Gene3D" id="1.10.10.60">
    <property type="entry name" value="Homeodomain-like"/>
    <property type="match status" value="2"/>
</dbReference>
<dbReference type="InterPro" id="IPR009057">
    <property type="entry name" value="Homeodomain-like_sf"/>
</dbReference>
<feature type="region of interest" description="Disordered" evidence="1">
    <location>
        <begin position="151"/>
        <end position="173"/>
    </location>
</feature>
<dbReference type="Pfam" id="PF13921">
    <property type="entry name" value="Myb_DNA-bind_6"/>
    <property type="match status" value="1"/>
</dbReference>
<gene>
    <name evidence="4" type="ORF">FWILDA_LOCUS12701</name>
</gene>
<dbReference type="PANTHER" id="PTHR45614:SF25">
    <property type="entry name" value="MYB PROTEIN"/>
    <property type="match status" value="1"/>
</dbReference>
<name>A0A9W4SZP0_9GLOM</name>
<evidence type="ECO:0000259" key="3">
    <source>
        <dbReference type="PROSITE" id="PS51294"/>
    </source>
</evidence>
<dbReference type="GO" id="GO:0000978">
    <property type="term" value="F:RNA polymerase II cis-regulatory region sequence-specific DNA binding"/>
    <property type="evidence" value="ECO:0007669"/>
    <property type="project" value="TreeGrafter"/>
</dbReference>
<dbReference type="InterPro" id="IPR017930">
    <property type="entry name" value="Myb_dom"/>
</dbReference>
<feature type="domain" description="Myb-like" evidence="2">
    <location>
        <begin position="7"/>
        <end position="63"/>
    </location>
</feature>
<dbReference type="SUPFAM" id="SSF46689">
    <property type="entry name" value="Homeodomain-like"/>
    <property type="match status" value="1"/>
</dbReference>
<dbReference type="SMART" id="SM00717">
    <property type="entry name" value="SANT"/>
    <property type="match status" value="2"/>
</dbReference>
<evidence type="ECO:0000259" key="2">
    <source>
        <dbReference type="PROSITE" id="PS50090"/>
    </source>
</evidence>
<dbReference type="InterPro" id="IPR001005">
    <property type="entry name" value="SANT/Myb"/>
</dbReference>
<evidence type="ECO:0000313" key="5">
    <source>
        <dbReference type="Proteomes" id="UP001153678"/>
    </source>
</evidence>
<dbReference type="PROSITE" id="PS51294">
    <property type="entry name" value="HTH_MYB"/>
    <property type="match status" value="1"/>
</dbReference>
<protein>
    <submittedName>
        <fullName evidence="4">2369_t:CDS:1</fullName>
    </submittedName>
</protein>
<dbReference type="PANTHER" id="PTHR45614">
    <property type="entry name" value="MYB PROTEIN-RELATED"/>
    <property type="match status" value="1"/>
</dbReference>